<feature type="domain" description="MRH" evidence="16">
    <location>
        <begin position="14"/>
        <end position="182"/>
    </location>
</feature>
<evidence type="ECO:0000256" key="11">
    <source>
        <dbReference type="ARBA" id="ARBA00023128"/>
    </source>
</evidence>
<evidence type="ECO:0000313" key="17">
    <source>
        <dbReference type="EMBL" id="KAJ7648502.1"/>
    </source>
</evidence>
<dbReference type="Proteomes" id="UP001221757">
    <property type="component" value="Unassembled WGS sequence"/>
</dbReference>
<dbReference type="GO" id="GO:0031966">
    <property type="term" value="C:mitochondrial membrane"/>
    <property type="evidence" value="ECO:0007669"/>
    <property type="project" value="UniProtKB-SubCell"/>
</dbReference>
<comment type="similarity">
    <text evidence="4">Belongs to the ATG27 family.</text>
</comment>
<dbReference type="AlphaFoldDB" id="A0AAD7CGX8"/>
<keyword evidence="6" id="KW-0812">Transmembrane</keyword>
<dbReference type="GO" id="GO:0006914">
    <property type="term" value="P:autophagy"/>
    <property type="evidence" value="ECO:0007669"/>
    <property type="project" value="UniProtKB-KW"/>
</dbReference>
<organism evidence="17 18">
    <name type="scientific">Mycena rosella</name>
    <name type="common">Pink bonnet</name>
    <name type="synonym">Agaricus rosellus</name>
    <dbReference type="NCBI Taxonomy" id="1033263"/>
    <lineage>
        <taxon>Eukaryota</taxon>
        <taxon>Fungi</taxon>
        <taxon>Dikarya</taxon>
        <taxon>Basidiomycota</taxon>
        <taxon>Agaricomycotina</taxon>
        <taxon>Agaricomycetes</taxon>
        <taxon>Agaricomycetidae</taxon>
        <taxon>Agaricales</taxon>
        <taxon>Marasmiineae</taxon>
        <taxon>Mycenaceae</taxon>
        <taxon>Mycena</taxon>
    </lineage>
</organism>
<evidence type="ECO:0000256" key="5">
    <source>
        <dbReference type="ARBA" id="ARBA00013776"/>
    </source>
</evidence>
<feature type="region of interest" description="Disordered" evidence="15">
    <location>
        <begin position="177"/>
        <end position="219"/>
    </location>
</feature>
<evidence type="ECO:0000256" key="6">
    <source>
        <dbReference type="ARBA" id="ARBA00022692"/>
    </source>
</evidence>
<evidence type="ECO:0000256" key="4">
    <source>
        <dbReference type="ARBA" id="ARBA00005363"/>
    </source>
</evidence>
<keyword evidence="8" id="KW-1133">Transmembrane helix</keyword>
<dbReference type="InterPro" id="IPR009011">
    <property type="entry name" value="Man6P_isomerase_rcpt-bd_dom_sf"/>
</dbReference>
<name>A0AAD7CGX8_MYCRO</name>
<dbReference type="GO" id="GO:0030659">
    <property type="term" value="C:cytoplasmic vesicle membrane"/>
    <property type="evidence" value="ECO:0007669"/>
    <property type="project" value="UniProtKB-SubCell"/>
</dbReference>
<reference evidence="17" key="1">
    <citation type="submission" date="2023-03" db="EMBL/GenBank/DDBJ databases">
        <title>Massive genome expansion in bonnet fungi (Mycena s.s.) driven by repeated elements and novel gene families across ecological guilds.</title>
        <authorList>
            <consortium name="Lawrence Berkeley National Laboratory"/>
            <person name="Harder C.B."/>
            <person name="Miyauchi S."/>
            <person name="Viragh M."/>
            <person name="Kuo A."/>
            <person name="Thoen E."/>
            <person name="Andreopoulos B."/>
            <person name="Lu D."/>
            <person name="Skrede I."/>
            <person name="Drula E."/>
            <person name="Henrissat B."/>
            <person name="Morin E."/>
            <person name="Kohler A."/>
            <person name="Barry K."/>
            <person name="LaButti K."/>
            <person name="Morin E."/>
            <person name="Salamov A."/>
            <person name="Lipzen A."/>
            <person name="Mereny Z."/>
            <person name="Hegedus B."/>
            <person name="Baldrian P."/>
            <person name="Stursova M."/>
            <person name="Weitz H."/>
            <person name="Taylor A."/>
            <person name="Grigoriev I.V."/>
            <person name="Nagy L.G."/>
            <person name="Martin F."/>
            <person name="Kauserud H."/>
        </authorList>
    </citation>
    <scope>NUCLEOTIDE SEQUENCE</scope>
    <source>
        <strain evidence="17">CBHHK067</strain>
    </source>
</reference>
<comment type="subcellular location">
    <subcellularLocation>
        <location evidence="2">Cytoplasmic vesicle membrane</location>
        <topology evidence="2">Single-pass type I membrane protein</topology>
    </subcellularLocation>
    <subcellularLocation>
        <location evidence="3">Golgi apparatus membrane</location>
        <topology evidence="3">Single-pass type I membrane protein</topology>
    </subcellularLocation>
    <subcellularLocation>
        <location evidence="1">Mitochondrion membrane</location>
        <topology evidence="1">Single-pass membrane protein</topology>
    </subcellularLocation>
</comment>
<dbReference type="SUPFAM" id="SSF50911">
    <property type="entry name" value="Mannose 6-phosphate receptor domain"/>
    <property type="match status" value="1"/>
</dbReference>
<evidence type="ECO:0000256" key="10">
    <source>
        <dbReference type="ARBA" id="ARBA00023034"/>
    </source>
</evidence>
<dbReference type="Pfam" id="PF09451">
    <property type="entry name" value="ATG27"/>
    <property type="match status" value="1"/>
</dbReference>
<dbReference type="InterPro" id="IPR018939">
    <property type="entry name" value="Autophagy-rel_prot_27"/>
</dbReference>
<comment type="caution">
    <text evidence="17">The sequence shown here is derived from an EMBL/GenBank/DDBJ whole genome shotgun (WGS) entry which is preliminary data.</text>
</comment>
<keyword evidence="10" id="KW-0333">Golgi apparatus</keyword>
<protein>
    <recommendedName>
        <fullName evidence="5">Autophagy-related protein 27</fullName>
    </recommendedName>
</protein>
<dbReference type="PROSITE" id="PS51914">
    <property type="entry name" value="MRH"/>
    <property type="match status" value="1"/>
</dbReference>
<accession>A0AAD7CGX8</accession>
<evidence type="ECO:0000256" key="1">
    <source>
        <dbReference type="ARBA" id="ARBA00004304"/>
    </source>
</evidence>
<evidence type="ECO:0000256" key="14">
    <source>
        <dbReference type="ARBA" id="ARBA00023329"/>
    </source>
</evidence>
<evidence type="ECO:0000313" key="18">
    <source>
        <dbReference type="Proteomes" id="UP001221757"/>
    </source>
</evidence>
<evidence type="ECO:0000256" key="15">
    <source>
        <dbReference type="SAM" id="MobiDB-lite"/>
    </source>
</evidence>
<keyword evidence="9" id="KW-0072">Autophagy</keyword>
<dbReference type="GO" id="GO:0000139">
    <property type="term" value="C:Golgi membrane"/>
    <property type="evidence" value="ECO:0007669"/>
    <property type="project" value="UniProtKB-SubCell"/>
</dbReference>
<keyword evidence="13" id="KW-1015">Disulfide bond</keyword>
<evidence type="ECO:0000256" key="3">
    <source>
        <dbReference type="ARBA" id="ARBA00004614"/>
    </source>
</evidence>
<evidence type="ECO:0000256" key="12">
    <source>
        <dbReference type="ARBA" id="ARBA00023136"/>
    </source>
</evidence>
<keyword evidence="18" id="KW-1185">Reference proteome</keyword>
<gene>
    <name evidence="17" type="ORF">B0H17DRAFT_1103105</name>
</gene>
<dbReference type="Gene3D" id="2.70.130.10">
    <property type="entry name" value="Mannose-6-phosphate receptor binding domain"/>
    <property type="match status" value="1"/>
</dbReference>
<proteinExistence type="inferred from homology"/>
<dbReference type="EMBL" id="JARKIE010000378">
    <property type="protein sequence ID" value="KAJ7648502.1"/>
    <property type="molecule type" value="Genomic_DNA"/>
</dbReference>
<evidence type="ECO:0000256" key="9">
    <source>
        <dbReference type="ARBA" id="ARBA00023006"/>
    </source>
</evidence>
<keyword evidence="7" id="KW-0732">Signal</keyword>
<dbReference type="InterPro" id="IPR044865">
    <property type="entry name" value="MRH_dom"/>
</dbReference>
<keyword evidence="12" id="KW-0472">Membrane</keyword>
<keyword evidence="11" id="KW-0496">Mitochondrion</keyword>
<evidence type="ECO:0000256" key="2">
    <source>
        <dbReference type="ARBA" id="ARBA00004358"/>
    </source>
</evidence>
<keyword evidence="14" id="KW-0968">Cytoplasmic vesicle</keyword>
<evidence type="ECO:0000256" key="13">
    <source>
        <dbReference type="ARBA" id="ARBA00023157"/>
    </source>
</evidence>
<evidence type="ECO:0000259" key="16">
    <source>
        <dbReference type="PROSITE" id="PS51914"/>
    </source>
</evidence>
<evidence type="ECO:0000256" key="7">
    <source>
        <dbReference type="ARBA" id="ARBA00022729"/>
    </source>
</evidence>
<sequence length="283" mass="31227">MRPRWTSDATDHASRCSFTLDSLEFDLCPLFKGTSTIVEFDKDTPPTRTTHRYNIGLGAPLKKDGTLGAELQCPEGTWICLTFENRRPSHPSEPMRIIQVIPVAGDLGLNPTAKMLAKADAADLHAPLQITLHGGLYNGQSQKASFQLHCDHDADEETAPSFAWQWNGTHTFSWRTKRACPRALPPGAPGPRPEEPDVDPPTVPSPPDPDADVEGRERTTRPPSLSIYIVLFWVFARRLSLRFSVTSRSVKGFRPPASIRGEETPLTPNSRATFMIGRYGSAG</sequence>
<feature type="compositionally biased region" description="Pro residues" evidence="15">
    <location>
        <begin position="199"/>
        <end position="208"/>
    </location>
</feature>
<evidence type="ECO:0000256" key="8">
    <source>
        <dbReference type="ARBA" id="ARBA00022989"/>
    </source>
</evidence>